<dbReference type="InterPro" id="IPR037524">
    <property type="entry name" value="PA14/GLEYA"/>
</dbReference>
<proteinExistence type="predicted"/>
<dbReference type="RefSeq" id="WP_270126882.1">
    <property type="nucleotide sequence ID" value="NZ_CP115396.1"/>
</dbReference>
<dbReference type="EMBL" id="CP115396">
    <property type="protein sequence ID" value="WBO84362.1"/>
    <property type="molecule type" value="Genomic_DNA"/>
</dbReference>
<gene>
    <name evidence="2" type="ORF">O9Z63_18590</name>
</gene>
<dbReference type="PROSITE" id="PS51820">
    <property type="entry name" value="PA14"/>
    <property type="match status" value="2"/>
</dbReference>
<dbReference type="Proteomes" id="UP001211872">
    <property type="component" value="Chromosome"/>
</dbReference>
<dbReference type="SMART" id="SM00758">
    <property type="entry name" value="PA14"/>
    <property type="match status" value="2"/>
</dbReference>
<sequence length="557" mass="58939">MAQPNNCIGQDPSGSPATSGLYAEYYSGYFDDDQLFFTNRAAGLIRTDVQANFPNSGFGDLTTVAANTLADPDGFSLRQRGSLAITTAGMYTFYLYSDDAAYFWLDNAALASPAILAQATIANGGMHSASVAQQASVYLVAGLHNILLHYGEMGSANTLILEYEGPDAPARQVVPASVFCTAVQPVRTLPANLMYANDNQTVTVGTGTMSSVPTVTGVGATPQFLLANAASLPAGISLNAATGQLTFGVNVPTGLYQPNILVIGSQGATLFRQAYTFVAAVPPAAGCMSVRPDRGPPTQGLYGEYYQGYFADDPAYFSANRPGLVRLESHLNFDTDGSWGDLTAVATGTATDANEYSARFRGSFTISTSGLYTLYLRSDDGSRLWLDTYALMSTPPNNMATINNGGMHPDSTVAVTLPLLAGQHDLQIHFGENGGRNKLVLEYEGPDAPTRRVMPPSIFCSGGSGRPLGVRPVARQSSMVVAPNPSKGSFGVRIAQPQPSPGTLQLLDIQGRLCYQTSLLDVAEQQVQLQLPSLPVGVYLLRLTTETGTATQKVVIE</sequence>
<name>A0ABY7PMC9_9BACT</name>
<dbReference type="NCBIfam" id="TIGR04183">
    <property type="entry name" value="Por_Secre_tail"/>
    <property type="match status" value="1"/>
</dbReference>
<feature type="domain" description="PA14" evidence="1">
    <location>
        <begin position="16"/>
        <end position="178"/>
    </location>
</feature>
<protein>
    <submittedName>
        <fullName evidence="2">PA14 domain-containing protein</fullName>
    </submittedName>
</protein>
<evidence type="ECO:0000313" key="3">
    <source>
        <dbReference type="Proteomes" id="UP001211872"/>
    </source>
</evidence>
<organism evidence="2 3">
    <name type="scientific">Hymenobacter yonginensis</name>
    <dbReference type="NCBI Taxonomy" id="748197"/>
    <lineage>
        <taxon>Bacteria</taxon>
        <taxon>Pseudomonadati</taxon>
        <taxon>Bacteroidota</taxon>
        <taxon>Cytophagia</taxon>
        <taxon>Cytophagales</taxon>
        <taxon>Hymenobacteraceae</taxon>
        <taxon>Hymenobacter</taxon>
    </lineage>
</organism>
<dbReference type="Pfam" id="PF07691">
    <property type="entry name" value="PA14"/>
    <property type="match status" value="2"/>
</dbReference>
<dbReference type="InterPro" id="IPR026444">
    <property type="entry name" value="Secre_tail"/>
</dbReference>
<keyword evidence="3" id="KW-1185">Reference proteome</keyword>
<dbReference type="Gene3D" id="3.90.182.10">
    <property type="entry name" value="Toxin - Anthrax Protective Antigen,domain 1"/>
    <property type="match status" value="2"/>
</dbReference>
<reference evidence="2 3" key="1">
    <citation type="journal article" date="2011" name="Int. J. Syst. Evol. Microbiol.">
        <title>Hymenobacter yonginensis sp. nov., isolated from a mesotrophic artificial lake.</title>
        <authorList>
            <person name="Joung Y."/>
            <person name="Cho S.H."/>
            <person name="Kim H."/>
            <person name="Kim S.B."/>
            <person name="Joh K."/>
        </authorList>
    </citation>
    <scope>NUCLEOTIDE SEQUENCE [LARGE SCALE GENOMIC DNA]</scope>
    <source>
        <strain evidence="2 3">KCTC 22745</strain>
    </source>
</reference>
<dbReference type="SUPFAM" id="SSF56988">
    <property type="entry name" value="Anthrax protective antigen"/>
    <property type="match status" value="2"/>
</dbReference>
<feature type="domain" description="PA14" evidence="1">
    <location>
        <begin position="296"/>
        <end position="458"/>
    </location>
</feature>
<dbReference type="Pfam" id="PF18962">
    <property type="entry name" value="Por_Secre_tail"/>
    <property type="match status" value="1"/>
</dbReference>
<evidence type="ECO:0000259" key="1">
    <source>
        <dbReference type="PROSITE" id="PS51820"/>
    </source>
</evidence>
<evidence type="ECO:0000313" key="2">
    <source>
        <dbReference type="EMBL" id="WBO84362.1"/>
    </source>
</evidence>
<accession>A0ABY7PMC9</accession>
<dbReference type="InterPro" id="IPR011658">
    <property type="entry name" value="PA14_dom"/>
</dbReference>